<proteinExistence type="inferred from homology"/>
<dbReference type="Proteomes" id="UP000267268">
    <property type="component" value="Chromosome 2"/>
</dbReference>
<feature type="domain" description="SusD-like N-terminal" evidence="8">
    <location>
        <begin position="20"/>
        <end position="221"/>
    </location>
</feature>
<dbReference type="GO" id="GO:0009279">
    <property type="term" value="C:cell outer membrane"/>
    <property type="evidence" value="ECO:0007669"/>
    <property type="project" value="UniProtKB-SubCell"/>
</dbReference>
<dbReference type="InterPro" id="IPR033985">
    <property type="entry name" value="SusD-like_N"/>
</dbReference>
<keyword evidence="5" id="KW-0998">Cell outer membrane</keyword>
<organism evidence="9 10">
    <name type="scientific">Flammeovirga pectinis</name>
    <dbReference type="NCBI Taxonomy" id="2494373"/>
    <lineage>
        <taxon>Bacteria</taxon>
        <taxon>Pseudomonadati</taxon>
        <taxon>Bacteroidota</taxon>
        <taxon>Cytophagia</taxon>
        <taxon>Cytophagales</taxon>
        <taxon>Flammeovirgaceae</taxon>
        <taxon>Flammeovirga</taxon>
    </lineage>
</organism>
<dbReference type="Pfam" id="PF14322">
    <property type="entry name" value="SusD-like_3"/>
    <property type="match status" value="1"/>
</dbReference>
<keyword evidence="3 6" id="KW-0732">Signal</keyword>
<dbReference type="RefSeq" id="WP_126619222.1">
    <property type="nucleotide sequence ID" value="NZ_CP034563.1"/>
</dbReference>
<dbReference type="EMBL" id="CP034563">
    <property type="protein sequence ID" value="AZQ64971.1"/>
    <property type="molecule type" value="Genomic_DNA"/>
</dbReference>
<dbReference type="KEGG" id="fll:EI427_22375"/>
<dbReference type="InterPro" id="IPR011990">
    <property type="entry name" value="TPR-like_helical_dom_sf"/>
</dbReference>
<dbReference type="InterPro" id="IPR012944">
    <property type="entry name" value="SusD_RagB_dom"/>
</dbReference>
<name>A0A3Q9FQ46_9BACT</name>
<dbReference type="PROSITE" id="PS51257">
    <property type="entry name" value="PROKAR_LIPOPROTEIN"/>
    <property type="match status" value="1"/>
</dbReference>
<feature type="signal peptide" evidence="6">
    <location>
        <begin position="1"/>
        <end position="21"/>
    </location>
</feature>
<dbReference type="CDD" id="cd08977">
    <property type="entry name" value="SusD"/>
    <property type="match status" value="1"/>
</dbReference>
<evidence type="ECO:0000256" key="5">
    <source>
        <dbReference type="ARBA" id="ARBA00023237"/>
    </source>
</evidence>
<keyword evidence="10" id="KW-1185">Reference proteome</keyword>
<dbReference type="SUPFAM" id="SSF48452">
    <property type="entry name" value="TPR-like"/>
    <property type="match status" value="1"/>
</dbReference>
<gene>
    <name evidence="9" type="ORF">EI427_22375</name>
</gene>
<evidence type="ECO:0000256" key="4">
    <source>
        <dbReference type="ARBA" id="ARBA00023136"/>
    </source>
</evidence>
<evidence type="ECO:0000259" key="8">
    <source>
        <dbReference type="Pfam" id="PF14322"/>
    </source>
</evidence>
<feature type="domain" description="RagB/SusD" evidence="7">
    <location>
        <begin position="268"/>
        <end position="506"/>
    </location>
</feature>
<protein>
    <submittedName>
        <fullName evidence="9">RagB/SusD family nutrient uptake outer membrane protein</fullName>
    </submittedName>
</protein>
<evidence type="ECO:0000313" key="10">
    <source>
        <dbReference type="Proteomes" id="UP000267268"/>
    </source>
</evidence>
<reference evidence="9 10" key="1">
    <citation type="submission" date="2018-12" db="EMBL/GenBank/DDBJ databases">
        <title>Flammeovirga pectinis sp. nov., isolated from the gut of the Korean scallop, Patinopecten yessoensis.</title>
        <authorList>
            <person name="Bae J.-W."/>
            <person name="Jeong Y.-S."/>
            <person name="Kang W."/>
        </authorList>
    </citation>
    <scope>NUCLEOTIDE SEQUENCE [LARGE SCALE GENOMIC DNA]</scope>
    <source>
        <strain evidence="9 10">L12M1</strain>
    </source>
</reference>
<evidence type="ECO:0000256" key="3">
    <source>
        <dbReference type="ARBA" id="ARBA00022729"/>
    </source>
</evidence>
<evidence type="ECO:0000256" key="2">
    <source>
        <dbReference type="ARBA" id="ARBA00006275"/>
    </source>
</evidence>
<evidence type="ECO:0000259" key="7">
    <source>
        <dbReference type="Pfam" id="PF07980"/>
    </source>
</evidence>
<dbReference type="OrthoDB" id="691907at2"/>
<evidence type="ECO:0000256" key="1">
    <source>
        <dbReference type="ARBA" id="ARBA00004442"/>
    </source>
</evidence>
<feature type="chain" id="PRO_5018651939" evidence="6">
    <location>
        <begin position="22"/>
        <end position="506"/>
    </location>
</feature>
<evidence type="ECO:0000313" key="9">
    <source>
        <dbReference type="EMBL" id="AZQ64971.1"/>
    </source>
</evidence>
<keyword evidence="4" id="KW-0472">Membrane</keyword>
<dbReference type="Gene3D" id="1.25.40.390">
    <property type="match status" value="1"/>
</dbReference>
<sequence>MKKYSILFVFALLSISCSNFLEKTPQANETSADYFNSQEGALKATNAIYESLRGWNTTAWGPIGLVDVASDDAEKGSTASDSYDMIELNNATYLSNNGTIQGYYQEHYQAINRCNQVIVNVPKADFDKDEKERYIAEAKCLRAFFYFNLVRAYGGVPIVDRLLSISEYKQPRATREETYDFIVQDLEEAAAVLPTKSGYSAAELGRVTQGAAYAILAKVHLFRASFNGDVQEYNKSLVAVEKVINSGEYGLYPVFADIFKLSGENSIESIFEVQTHDFEQGGGSSQYTEIQGIRSNSLNRGWGFNIPSKSLRDEFEANDPRYAATIITAGQTLYDGEVVPRPADGVFGDKSDPISEFYSYKVYAPSHNGGNVNSPMNIRLIRYSDILLVAAEAANAQGNTTKALGYLNMVRARARGTQSVLPDVTGADQVVIREAIWHERRVELAMEQHRYFDLMRMDNVVPGYAKTKLAENSANKFDASKNKVYPIPQSEINAVGSDILEQNPNY</sequence>
<evidence type="ECO:0000256" key="6">
    <source>
        <dbReference type="SAM" id="SignalP"/>
    </source>
</evidence>
<comment type="similarity">
    <text evidence="2">Belongs to the SusD family.</text>
</comment>
<comment type="subcellular location">
    <subcellularLocation>
        <location evidence="1">Cell outer membrane</location>
    </subcellularLocation>
</comment>
<dbReference type="Pfam" id="PF07980">
    <property type="entry name" value="SusD_RagB"/>
    <property type="match status" value="1"/>
</dbReference>
<dbReference type="AlphaFoldDB" id="A0A3Q9FQ46"/>
<accession>A0A3Q9FQ46</accession>